<sequence length="386" mass="44622">MVLSLIVAACSAYTAYNYHNKKKEKYVKDVTKSPIYQPISRAYEQPISHAKDQQEFKGNPQYEKWWTDVHYRLIPVEEVLTEYDRNRYATELSYANQHKYLGVFRRKEEDNEVRSDETPHWVVAIRGTHPLNWADLKNDFRIFVETLNSSKTITILEAVVRSLGEQHGYRNVIVTGHSLGAAKGLLVCRRLALEGSPVEGHFFNPPFTTLSSVAGIFAHVVKHGITKAFPAQGENLIAFGKRVASAGIELFYGLADTERRRKQKALEEFQALAKIKWSPYLYVHKYDLICRQFLSHFRKAADEDYIAVDQKKWYSSFSPLTNRLLGETESFHLFPSAYVVKIEDRKLLARPLSAHMLWNWLDPHVSRKFEKAVLLHACMEWAEGRN</sequence>
<organism evidence="1 2">
    <name type="scientific">Marchantia polymorpha subsp. ruderalis</name>
    <dbReference type="NCBI Taxonomy" id="1480154"/>
    <lineage>
        <taxon>Eukaryota</taxon>
        <taxon>Viridiplantae</taxon>
        <taxon>Streptophyta</taxon>
        <taxon>Embryophyta</taxon>
        <taxon>Marchantiophyta</taxon>
        <taxon>Marchantiopsida</taxon>
        <taxon>Marchantiidae</taxon>
        <taxon>Marchantiales</taxon>
        <taxon>Marchantiaceae</taxon>
        <taxon>Marchantia</taxon>
    </lineage>
</organism>
<dbReference type="PANTHER" id="PTHR31479">
    <property type="entry name" value="ALPHA/BETA-HYDROLASES SUPERFAMILY PROTEIN"/>
    <property type="match status" value="1"/>
</dbReference>
<dbReference type="SUPFAM" id="SSF53474">
    <property type="entry name" value="alpha/beta-Hydrolases"/>
    <property type="match status" value="1"/>
</dbReference>
<proteinExistence type="predicted"/>
<evidence type="ECO:0000313" key="1">
    <source>
        <dbReference type="EMBL" id="OAE29344.1"/>
    </source>
</evidence>
<reference evidence="1" key="1">
    <citation type="submission" date="2016-03" db="EMBL/GenBank/DDBJ databases">
        <title>Mechanisms controlling the formation of the plant cell surface in tip-growing cells are functionally conserved among land plants.</title>
        <authorList>
            <person name="Honkanen S."/>
            <person name="Jones V.A."/>
            <person name="Morieri G."/>
            <person name="Champion C."/>
            <person name="Hetherington A.J."/>
            <person name="Kelly S."/>
            <person name="Saint-Marcoux D."/>
            <person name="Proust H."/>
            <person name="Prescott H."/>
            <person name="Dolan L."/>
        </authorList>
    </citation>
    <scope>NUCLEOTIDE SEQUENCE [LARGE SCALE GENOMIC DNA]</scope>
    <source>
        <tissue evidence="1">Whole gametophyte</tissue>
    </source>
</reference>
<dbReference type="Gene3D" id="3.40.50.1820">
    <property type="entry name" value="alpha/beta hydrolase"/>
    <property type="match status" value="1"/>
</dbReference>
<comment type="caution">
    <text evidence="1">The sequence shown here is derived from an EMBL/GenBank/DDBJ whole genome shotgun (WGS) entry which is preliminary data.</text>
</comment>
<name>A0A176W8K4_MARPO</name>
<accession>A0A176W8K4</accession>
<evidence type="ECO:0000313" key="2">
    <source>
        <dbReference type="Proteomes" id="UP000077202"/>
    </source>
</evidence>
<dbReference type="EMBL" id="LVLJ01001470">
    <property type="protein sequence ID" value="OAE29344.1"/>
    <property type="molecule type" value="Genomic_DNA"/>
</dbReference>
<protein>
    <submittedName>
        <fullName evidence="1">Uncharacterized protein</fullName>
    </submittedName>
</protein>
<dbReference type="PANTHER" id="PTHR31479:SF39">
    <property type="entry name" value="FUNGAL LIPASE-LIKE DOMAIN-CONTAINING PROTEIN"/>
    <property type="match status" value="1"/>
</dbReference>
<dbReference type="AlphaFoldDB" id="A0A176W8K4"/>
<dbReference type="Proteomes" id="UP000077202">
    <property type="component" value="Unassembled WGS sequence"/>
</dbReference>
<dbReference type="InterPro" id="IPR029058">
    <property type="entry name" value="AB_hydrolase_fold"/>
</dbReference>
<gene>
    <name evidence="1" type="ORF">AXG93_4831s1030</name>
</gene>
<keyword evidence="2" id="KW-1185">Reference proteome</keyword>